<name>A0ACA9N821_9GLOM</name>
<protein>
    <submittedName>
        <fullName evidence="1">1960_t:CDS:1</fullName>
    </submittedName>
</protein>
<reference evidence="1" key="1">
    <citation type="submission" date="2021-06" db="EMBL/GenBank/DDBJ databases">
        <authorList>
            <person name="Kallberg Y."/>
            <person name="Tangrot J."/>
            <person name="Rosling A."/>
        </authorList>
    </citation>
    <scope>NUCLEOTIDE SEQUENCE</scope>
    <source>
        <strain evidence="1">28 12/20/2015</strain>
    </source>
</reference>
<feature type="non-terminal residue" evidence="1">
    <location>
        <position position="168"/>
    </location>
</feature>
<evidence type="ECO:0000313" key="2">
    <source>
        <dbReference type="Proteomes" id="UP000789366"/>
    </source>
</evidence>
<organism evidence="1 2">
    <name type="scientific">Cetraspora pellucida</name>
    <dbReference type="NCBI Taxonomy" id="1433469"/>
    <lineage>
        <taxon>Eukaryota</taxon>
        <taxon>Fungi</taxon>
        <taxon>Fungi incertae sedis</taxon>
        <taxon>Mucoromycota</taxon>
        <taxon>Glomeromycotina</taxon>
        <taxon>Glomeromycetes</taxon>
        <taxon>Diversisporales</taxon>
        <taxon>Gigasporaceae</taxon>
        <taxon>Cetraspora</taxon>
    </lineage>
</organism>
<dbReference type="EMBL" id="CAJVPW010012387">
    <property type="protein sequence ID" value="CAG8635104.1"/>
    <property type="molecule type" value="Genomic_DNA"/>
</dbReference>
<evidence type="ECO:0000313" key="1">
    <source>
        <dbReference type="EMBL" id="CAG8635104.1"/>
    </source>
</evidence>
<proteinExistence type="predicted"/>
<sequence>NHNEAEVLFQEKFKVDENGVLYLSAVVKDDIVKYERHYVVSSYDSKLRDLLLDHFHDQANHHCYYKTFTALSEKHVSITQQNVQDYINQCSTCIINCSIKEKTDIKPVVSMMAWHYIQIDLIDFQDFAKVNYGFAWLLICIYFFFKYLVAVPMKNKENDTIAMHLIKD</sequence>
<feature type="non-terminal residue" evidence="1">
    <location>
        <position position="1"/>
    </location>
</feature>
<comment type="caution">
    <text evidence="1">The sequence shown here is derived from an EMBL/GenBank/DDBJ whole genome shotgun (WGS) entry which is preliminary data.</text>
</comment>
<gene>
    <name evidence="1" type="ORF">SPELUC_LOCUS8355</name>
</gene>
<keyword evidence="2" id="KW-1185">Reference proteome</keyword>
<accession>A0ACA9N821</accession>
<dbReference type="Proteomes" id="UP000789366">
    <property type="component" value="Unassembled WGS sequence"/>
</dbReference>